<dbReference type="InterPro" id="IPR051612">
    <property type="entry name" value="Teichoic_Acid_Biosynth"/>
</dbReference>
<evidence type="ECO:0000259" key="8">
    <source>
        <dbReference type="Pfam" id="PF13457"/>
    </source>
</evidence>
<dbReference type="GO" id="GO:0005886">
    <property type="term" value="C:plasma membrane"/>
    <property type="evidence" value="ECO:0007669"/>
    <property type="project" value="UniProtKB-SubCell"/>
</dbReference>
<accession>A0A1V4DID1</accession>
<protein>
    <recommendedName>
        <fullName evidence="11">Glycosyl transferase family 1 domain-containing protein</fullName>
    </recommendedName>
</protein>
<dbReference type="RefSeq" id="WP_079347489.1">
    <property type="nucleotide sequence ID" value="NZ_MVAB01000001.1"/>
</dbReference>
<evidence type="ECO:0000259" key="7">
    <source>
        <dbReference type="Pfam" id="PF00534"/>
    </source>
</evidence>
<dbReference type="GO" id="GO:0019350">
    <property type="term" value="P:teichoic acid biosynthetic process"/>
    <property type="evidence" value="ECO:0007669"/>
    <property type="project" value="UniProtKB-KW"/>
</dbReference>
<evidence type="ECO:0000256" key="5">
    <source>
        <dbReference type="ARBA" id="ARBA00022944"/>
    </source>
</evidence>
<dbReference type="Gene3D" id="3.40.50.12580">
    <property type="match status" value="1"/>
</dbReference>
<dbReference type="AlphaFoldDB" id="A0A1V4DID1"/>
<comment type="subcellular location">
    <subcellularLocation>
        <location evidence="1">Cell membrane</location>
        <topology evidence="1">Peripheral membrane protein</topology>
    </subcellularLocation>
</comment>
<evidence type="ECO:0000313" key="10">
    <source>
        <dbReference type="Proteomes" id="UP000189970"/>
    </source>
</evidence>
<comment type="caution">
    <text evidence="9">The sequence shown here is derived from an EMBL/GenBank/DDBJ whole genome shotgun (WGS) entry which is preliminary data.</text>
</comment>
<evidence type="ECO:0008006" key="11">
    <source>
        <dbReference type="Google" id="ProtNLM"/>
    </source>
</evidence>
<feature type="domain" description="GW" evidence="8">
    <location>
        <begin position="735"/>
        <end position="795"/>
    </location>
</feature>
<feature type="domain" description="GW" evidence="8">
    <location>
        <begin position="664"/>
        <end position="716"/>
    </location>
</feature>
<keyword evidence="5" id="KW-0777">Teichoic acid biosynthesis</keyword>
<dbReference type="Gene3D" id="3.40.50.2000">
    <property type="entry name" value="Glycogen Phosphorylase B"/>
    <property type="match status" value="2"/>
</dbReference>
<dbReference type="PANTHER" id="PTHR37316:SF3">
    <property type="entry name" value="TEICHOIC ACID GLYCEROL-PHOSPHATE TRANSFERASE"/>
    <property type="match status" value="1"/>
</dbReference>
<dbReference type="GO" id="GO:0047355">
    <property type="term" value="F:CDP-glycerol glycerophosphotransferase activity"/>
    <property type="evidence" value="ECO:0007669"/>
    <property type="project" value="InterPro"/>
</dbReference>
<keyword evidence="4" id="KW-0808">Transferase</keyword>
<dbReference type="PANTHER" id="PTHR37316">
    <property type="entry name" value="TEICHOIC ACID GLYCEROL-PHOSPHATE PRIMASE"/>
    <property type="match status" value="1"/>
</dbReference>
<evidence type="ECO:0000256" key="6">
    <source>
        <dbReference type="ARBA" id="ARBA00023136"/>
    </source>
</evidence>
<sequence>MSILSPVKRLAQPFVKTKLSPTGKRVETYTRFYINEPVQQDTILYESRDGKSLTDSPFAIFNYLLKQDIEKKYTHIWSIQSSDEMTYFMTRFKDLSNVLFVERNSEEYLKWLAKAEYLINNATFQSFVTIKDEQTYINTWHGTPLKTMGFDIPGNPNGARNVVRNFFMADVLISPNKHTTNMFLDSYRLRHNYQGVILEGGYPRMDATFNNNHDTVIRTLHERGVTLDLSKKILLYTPTCKSGEVAYTEQELRQIISETSVLRETFGDTYNILIKVHPFIYDKAKKEEGILPYLIPDGIDTNALLACVDCLVTDYSSIFFDYLVTDKPIVFYCWDDDLYSHERGKYFDYDELPGPVAFNLDELITILKELPKKMEEARWNYERFKRLYVPYEDGQVTQRYVDYLFFNQPLPEKIKEVRQSEDKETLLIYPGGLRKNGITSSFLNLLSNIDYEKYAVTCLLDNPKSLEQIDSIHRIPKEASILFNFGEPIYTFSESYQDLYYHIKGVNPSKKEKFPLNIYQRDARRLLGKTAFDVSIDFSGYSLYWTKTILGTTSEKKVCYLHSDMLADMDREVNGKKIHKMNVQGIISVYDFYDKLVSVSSVISDINKENLSQYADASKFVYSENLLNITDILSKEQDVPEQKVDYTTRLFREGKLTVEEDVTIYDTRPDSRYAKATTKSLLDSSVTVLGEFSYQEETYLKISQSDCYIGWINAAHIDIMPDSIQSETDVYDLSKLIVGKNSQLFTAPIGLDHSKPICSLASFDELYVLVTKKVITNTGTSFLVSNGSEDLGWVTPNVLREMSSVAVFKHQVAKKMLNKLFSASNRKQLNKLTEKAANHPINELVKVTAPMMVSDSASEEAIKTALPVGEKVVLISKNTSTHWVTILLDDGQHYFVKESELTVEKRDERFVLEVKDTLFSAVFTQSKAVIYASVEDVLDEKGLLSKVPKEITVTKFIVRNDRQEYYQVLLQNKRVWVKKEMVTFDFTKGVLNKDGLFFDYPKSDEPTFVTVGRLSQEKNQSLLIEAFHRYRETYQKGHLYIIGDGPERGKLEKKINELSLKNDITMVGQLNKPYIFMAYCDIFVLTSFYEGQSLVLLEALTLKMKVVSTDIPACRNVLDGGKYGMLAKTNDAKGVFQAMEATLKKKKNFKAFNPVQYNKKAMLDFYDITRLGNKCIVK</sequence>
<dbReference type="SUPFAM" id="SSF82057">
    <property type="entry name" value="Prokaryotic SH3-related domain"/>
    <property type="match status" value="1"/>
</dbReference>
<evidence type="ECO:0000256" key="1">
    <source>
        <dbReference type="ARBA" id="ARBA00004202"/>
    </source>
</evidence>
<keyword evidence="10" id="KW-1185">Reference proteome</keyword>
<dbReference type="InterPro" id="IPR001296">
    <property type="entry name" value="Glyco_trans_1"/>
</dbReference>
<dbReference type="Gene3D" id="3.40.50.11820">
    <property type="match status" value="1"/>
</dbReference>
<comment type="similarity">
    <text evidence="2">Belongs to the CDP-glycerol glycerophosphotransferase family.</text>
</comment>
<evidence type="ECO:0000256" key="2">
    <source>
        <dbReference type="ARBA" id="ARBA00010488"/>
    </source>
</evidence>
<reference evidence="9 10" key="1">
    <citation type="submission" date="2017-02" db="EMBL/GenBank/DDBJ databases">
        <title>Vagococcus cremeus sp. nov., isolated from the small intestine of a marten, Martes flavigula.</title>
        <authorList>
            <person name="Tak E.J."/>
            <person name="Bae J.-W."/>
        </authorList>
    </citation>
    <scope>NUCLEOTIDE SEQUENCE [LARGE SCALE GENOMIC DNA]</scope>
    <source>
        <strain evidence="9 10">D7T301</strain>
    </source>
</reference>
<dbReference type="InterPro" id="IPR007554">
    <property type="entry name" value="Glycerophosphate_synth"/>
</dbReference>
<feature type="domain" description="Glycosyl transferase family 1" evidence="7">
    <location>
        <begin position="1001"/>
        <end position="1148"/>
    </location>
</feature>
<name>A0A1V4DID1_9ENTE</name>
<evidence type="ECO:0000256" key="4">
    <source>
        <dbReference type="ARBA" id="ARBA00022679"/>
    </source>
</evidence>
<dbReference type="InterPro" id="IPR043148">
    <property type="entry name" value="TagF_C"/>
</dbReference>
<dbReference type="Pfam" id="PF00534">
    <property type="entry name" value="Glycos_transf_1"/>
    <property type="match status" value="1"/>
</dbReference>
<gene>
    <name evidence="9" type="ORF">BW731_09080</name>
</gene>
<feature type="domain" description="GW" evidence="8">
    <location>
        <begin position="949"/>
        <end position="981"/>
    </location>
</feature>
<dbReference type="Proteomes" id="UP000189970">
    <property type="component" value="Unassembled WGS sequence"/>
</dbReference>
<proteinExistence type="inferred from homology"/>
<dbReference type="Pfam" id="PF13457">
    <property type="entry name" value="GW"/>
    <property type="match status" value="3"/>
</dbReference>
<dbReference type="InterPro" id="IPR025987">
    <property type="entry name" value="GW_dom"/>
</dbReference>
<dbReference type="EMBL" id="MVAB01000001">
    <property type="protein sequence ID" value="OPF88314.1"/>
    <property type="molecule type" value="Genomic_DNA"/>
</dbReference>
<organism evidence="9 10">
    <name type="scientific">Vagococcus martis</name>
    <dbReference type="NCBI Taxonomy" id="1768210"/>
    <lineage>
        <taxon>Bacteria</taxon>
        <taxon>Bacillati</taxon>
        <taxon>Bacillota</taxon>
        <taxon>Bacilli</taxon>
        <taxon>Lactobacillales</taxon>
        <taxon>Enterococcaceae</taxon>
        <taxon>Vagococcus</taxon>
    </lineage>
</organism>
<dbReference type="InterPro" id="IPR043149">
    <property type="entry name" value="TagF_N"/>
</dbReference>
<dbReference type="GO" id="GO:0016757">
    <property type="term" value="F:glycosyltransferase activity"/>
    <property type="evidence" value="ECO:0007669"/>
    <property type="project" value="InterPro"/>
</dbReference>
<keyword evidence="6" id="KW-0472">Membrane</keyword>
<keyword evidence="3" id="KW-1003">Cell membrane</keyword>
<evidence type="ECO:0000256" key="3">
    <source>
        <dbReference type="ARBA" id="ARBA00022475"/>
    </source>
</evidence>
<evidence type="ECO:0000313" key="9">
    <source>
        <dbReference type="EMBL" id="OPF88314.1"/>
    </source>
</evidence>
<dbReference type="SUPFAM" id="SSF53756">
    <property type="entry name" value="UDP-Glycosyltransferase/glycogen phosphorylase"/>
    <property type="match status" value="2"/>
</dbReference>
<dbReference type="Pfam" id="PF04464">
    <property type="entry name" value="Glyphos_transf"/>
    <property type="match status" value="1"/>
</dbReference>